<keyword evidence="1" id="KW-0677">Repeat</keyword>
<dbReference type="InterPro" id="IPR006287">
    <property type="entry name" value="DJ-1"/>
</dbReference>
<accession>A0A8K1C5B5</accession>
<evidence type="ECO:0000256" key="1">
    <source>
        <dbReference type="ARBA" id="ARBA00022737"/>
    </source>
</evidence>
<dbReference type="AlphaFoldDB" id="A0A8K1C5B5"/>
<keyword evidence="4" id="KW-1185">Reference proteome</keyword>
<dbReference type="InterPro" id="IPR050325">
    <property type="entry name" value="Prot/Nucl_acid_deglycase"/>
</dbReference>
<proteinExistence type="predicted"/>
<dbReference type="PANTHER" id="PTHR48094:SF12">
    <property type="entry name" value="PARKINSON DISEASE PROTEIN 7 HOMOLOG"/>
    <property type="match status" value="1"/>
</dbReference>
<dbReference type="FunFam" id="3.40.50.880:FF:000015">
    <property type="entry name" value="Protein DJ-1 homolog C"/>
    <property type="match status" value="1"/>
</dbReference>
<dbReference type="CDD" id="cd03135">
    <property type="entry name" value="GATase1_DJ-1"/>
    <property type="match status" value="1"/>
</dbReference>
<evidence type="ECO:0000313" key="3">
    <source>
        <dbReference type="EMBL" id="TMW56841.1"/>
    </source>
</evidence>
<name>A0A8K1C5B5_PYTOL</name>
<protein>
    <recommendedName>
        <fullName evidence="2">DJ-1/PfpI domain-containing protein</fullName>
    </recommendedName>
</protein>
<dbReference type="EMBL" id="SPLM01000145">
    <property type="protein sequence ID" value="TMW56841.1"/>
    <property type="molecule type" value="Genomic_DNA"/>
</dbReference>
<dbReference type="InterPro" id="IPR002818">
    <property type="entry name" value="DJ-1/PfpI"/>
</dbReference>
<comment type="caution">
    <text evidence="3">The sequence shown here is derived from an EMBL/GenBank/DDBJ whole genome shotgun (WGS) entry which is preliminary data.</text>
</comment>
<dbReference type="GO" id="GO:1903189">
    <property type="term" value="P:glyoxal metabolic process"/>
    <property type="evidence" value="ECO:0007669"/>
    <property type="project" value="TreeGrafter"/>
</dbReference>
<sequence length="205" mass="22576">MAAVRLASEHDPVPTKPHVKPLALLPIADGCDELEIMTLYDVLTRAGVHVVTATVGQKKMNMIEAAYGMKIRGQKTIEDSVYERYDLIVLPGGIGASKLRDCDLLARMLKLQKQEQRWYAAIDTAPSTVFITHDLLPAHATCHPSKVRFMNEHFINEEVVLMGRCVTSQGPGTAMAFSLKLVEVLCGPEQANKVAQQVLVPFPMP</sequence>
<gene>
    <name evidence="3" type="ORF">Poli38472_006851</name>
</gene>
<dbReference type="PANTHER" id="PTHR48094">
    <property type="entry name" value="PROTEIN/NUCLEIC ACID DEGLYCASE DJ-1-RELATED"/>
    <property type="match status" value="1"/>
</dbReference>
<dbReference type="Gene3D" id="3.40.50.880">
    <property type="match status" value="1"/>
</dbReference>
<dbReference type="GO" id="GO:0005737">
    <property type="term" value="C:cytoplasm"/>
    <property type="evidence" value="ECO:0007669"/>
    <property type="project" value="TreeGrafter"/>
</dbReference>
<dbReference type="Pfam" id="PF01965">
    <property type="entry name" value="DJ-1_PfpI"/>
    <property type="match status" value="1"/>
</dbReference>
<dbReference type="SUPFAM" id="SSF52317">
    <property type="entry name" value="Class I glutamine amidotransferase-like"/>
    <property type="match status" value="1"/>
</dbReference>
<organism evidence="3 4">
    <name type="scientific">Pythium oligandrum</name>
    <name type="common">Mycoparasitic fungus</name>
    <dbReference type="NCBI Taxonomy" id="41045"/>
    <lineage>
        <taxon>Eukaryota</taxon>
        <taxon>Sar</taxon>
        <taxon>Stramenopiles</taxon>
        <taxon>Oomycota</taxon>
        <taxon>Peronosporomycetes</taxon>
        <taxon>Pythiales</taxon>
        <taxon>Pythiaceae</taxon>
        <taxon>Pythium</taxon>
    </lineage>
</organism>
<dbReference type="OrthoDB" id="543156at2759"/>
<evidence type="ECO:0000259" key="2">
    <source>
        <dbReference type="Pfam" id="PF01965"/>
    </source>
</evidence>
<evidence type="ECO:0000313" key="4">
    <source>
        <dbReference type="Proteomes" id="UP000794436"/>
    </source>
</evidence>
<dbReference type="InterPro" id="IPR029062">
    <property type="entry name" value="Class_I_gatase-like"/>
</dbReference>
<dbReference type="Proteomes" id="UP000794436">
    <property type="component" value="Unassembled WGS sequence"/>
</dbReference>
<dbReference type="NCBIfam" id="TIGR01383">
    <property type="entry name" value="not_thiJ"/>
    <property type="match status" value="1"/>
</dbReference>
<reference evidence="3" key="1">
    <citation type="submission" date="2019-03" db="EMBL/GenBank/DDBJ databases">
        <title>Long read genome sequence of the mycoparasitic Pythium oligandrum ATCC 38472 isolated from sugarbeet rhizosphere.</title>
        <authorList>
            <person name="Gaulin E."/>
        </authorList>
    </citation>
    <scope>NUCLEOTIDE SEQUENCE</scope>
    <source>
        <strain evidence="3">ATCC 38472_TT</strain>
    </source>
</reference>
<feature type="domain" description="DJ-1/PfpI" evidence="2">
    <location>
        <begin position="23"/>
        <end position="183"/>
    </location>
</feature>